<dbReference type="AlphaFoldDB" id="A0AAJ7XH72"/>
<name>A0AAJ7XH72_PETMA</name>
<dbReference type="PANTHER" id="PTHR40388:SF1">
    <property type="entry name" value="BRYOPORIN"/>
    <property type="match status" value="1"/>
</dbReference>
<dbReference type="GO" id="GO:0044218">
    <property type="term" value="C:other organism cell membrane"/>
    <property type="evidence" value="ECO:0007669"/>
    <property type="project" value="UniProtKB-KW"/>
</dbReference>
<dbReference type="InterPro" id="IPR050677">
    <property type="entry name" value="Actinoporin_PFT"/>
</dbReference>
<dbReference type="Proteomes" id="UP001318040">
    <property type="component" value="Chromosome 66"/>
</dbReference>
<dbReference type="RefSeq" id="XP_032834321.1">
    <property type="nucleotide sequence ID" value="XM_032978430.1"/>
</dbReference>
<evidence type="ECO:0000313" key="8">
    <source>
        <dbReference type="RefSeq" id="XP_032834321.1"/>
    </source>
</evidence>
<dbReference type="InterPro" id="IPR015926">
    <property type="entry name" value="Cytolysin/lectin"/>
</dbReference>
<keyword evidence="7" id="KW-1185">Reference proteome</keyword>
<reference evidence="8" key="1">
    <citation type="submission" date="2025-08" db="UniProtKB">
        <authorList>
            <consortium name="RefSeq"/>
        </authorList>
    </citation>
    <scope>IDENTIFICATION</scope>
    <source>
        <tissue evidence="8">Sperm</tissue>
    </source>
</reference>
<keyword evidence="4" id="KW-1053">Target membrane</keyword>
<evidence type="ECO:0000256" key="2">
    <source>
        <dbReference type="ARBA" id="ARBA00004532"/>
    </source>
</evidence>
<organism evidence="7 8">
    <name type="scientific">Petromyzon marinus</name>
    <name type="common">Sea lamprey</name>
    <dbReference type="NCBI Taxonomy" id="7757"/>
    <lineage>
        <taxon>Eukaryota</taxon>
        <taxon>Metazoa</taxon>
        <taxon>Chordata</taxon>
        <taxon>Craniata</taxon>
        <taxon>Vertebrata</taxon>
        <taxon>Cyclostomata</taxon>
        <taxon>Hyperoartia</taxon>
        <taxon>Petromyzontiformes</taxon>
        <taxon>Petromyzontidae</taxon>
        <taxon>Petromyzon</taxon>
    </lineage>
</organism>
<feature type="region of interest" description="Disordered" evidence="6">
    <location>
        <begin position="173"/>
        <end position="202"/>
    </location>
</feature>
<evidence type="ECO:0000313" key="7">
    <source>
        <dbReference type="Proteomes" id="UP001318040"/>
    </source>
</evidence>
<gene>
    <name evidence="8" type="primary">LOC116956659</name>
</gene>
<dbReference type="PANTHER" id="PTHR40388">
    <property type="entry name" value="BRYOPORIN"/>
    <property type="match status" value="1"/>
</dbReference>
<keyword evidence="5" id="KW-0166">Nematocyst</keyword>
<accession>A0AAJ7XH72</accession>
<evidence type="ECO:0000256" key="3">
    <source>
        <dbReference type="ARBA" id="ARBA00022537"/>
    </source>
</evidence>
<comment type="subcellular location">
    <subcellularLocation>
        <location evidence="2">Nematocyst</location>
    </subcellularLocation>
    <subcellularLocation>
        <location evidence="1">Target cell membrane</location>
    </subcellularLocation>
</comment>
<dbReference type="GO" id="GO:0042151">
    <property type="term" value="C:nematocyst"/>
    <property type="evidence" value="ECO:0007669"/>
    <property type="project" value="UniProtKB-SubCell"/>
</dbReference>
<dbReference type="Gene3D" id="2.60.270.20">
    <property type="entry name" value="Cytolysin/lectin"/>
    <property type="match status" value="1"/>
</dbReference>
<evidence type="ECO:0000256" key="4">
    <source>
        <dbReference type="ARBA" id="ARBA00023298"/>
    </source>
</evidence>
<proteinExistence type="predicted"/>
<dbReference type="SUPFAM" id="SSF63724">
    <property type="entry name" value="Cytolysin/lectin"/>
    <property type="match status" value="1"/>
</dbReference>
<dbReference type="KEGG" id="pmrn:116956659"/>
<protein>
    <submittedName>
        <fullName evidence="8">Uncharacterized protein LOC116956659</fullName>
    </submittedName>
</protein>
<keyword evidence="4" id="KW-0472">Membrane</keyword>
<evidence type="ECO:0000256" key="5">
    <source>
        <dbReference type="ARBA" id="ARBA00023331"/>
    </source>
</evidence>
<evidence type="ECO:0000256" key="1">
    <source>
        <dbReference type="ARBA" id="ARBA00004175"/>
    </source>
</evidence>
<keyword evidence="3" id="KW-1052">Target cell membrane</keyword>
<feature type="compositionally biased region" description="Acidic residues" evidence="6">
    <location>
        <begin position="180"/>
        <end position="189"/>
    </location>
</feature>
<evidence type="ECO:0000256" key="6">
    <source>
        <dbReference type="SAM" id="MobiDB-lite"/>
    </source>
</evidence>
<sequence>MAQSRPEKEEEEELMLRALETERKVVVKVTNASRRTLSEPRVFMKSGYCQFKSDESIKPNKHALYGFRKMTVDIKGCHGILGLRFQGTDEYFVLLFKNPYLHKRKLFSLSMENHPGVCDIDLRKLQEMSREEVRVDGRFAFSYAGSNCLTVRSRVLQVQVNAAMSASDESVVRVTVTDEGTGEGTDEGTGESTGESTGKPVAKKLNVNNLIAKFKKKQLR</sequence>